<dbReference type="InterPro" id="IPR057075">
    <property type="entry name" value="bHLH_IRO3"/>
</dbReference>
<dbReference type="InterPro" id="IPR044579">
    <property type="entry name" value="bHLH11/121"/>
</dbReference>
<feature type="region of interest" description="Disordered" evidence="6">
    <location>
        <begin position="196"/>
        <end position="330"/>
    </location>
</feature>
<feature type="compositionally biased region" description="Basic and acidic residues" evidence="6">
    <location>
        <begin position="285"/>
        <end position="305"/>
    </location>
</feature>
<evidence type="ECO:0000256" key="5">
    <source>
        <dbReference type="SAM" id="Coils"/>
    </source>
</evidence>
<feature type="region of interest" description="Disordered" evidence="6">
    <location>
        <begin position="1"/>
        <end position="38"/>
    </location>
</feature>
<keyword evidence="9" id="KW-1185">Reference proteome</keyword>
<evidence type="ECO:0000256" key="3">
    <source>
        <dbReference type="ARBA" id="ARBA00023163"/>
    </source>
</evidence>
<protein>
    <recommendedName>
        <fullName evidence="7">BHLH domain-containing protein</fullName>
    </recommendedName>
</protein>
<reference evidence="8" key="1">
    <citation type="submission" date="2022-03" db="EMBL/GenBank/DDBJ databases">
        <title>A functionally conserved STORR gene fusion in Papaver species that diverged 16.8 million years ago.</title>
        <authorList>
            <person name="Catania T."/>
        </authorList>
    </citation>
    <scope>NUCLEOTIDE SEQUENCE</scope>
    <source>
        <strain evidence="8">S-191538</strain>
    </source>
</reference>
<organism evidence="8 9">
    <name type="scientific">Papaver nudicaule</name>
    <name type="common">Iceland poppy</name>
    <dbReference type="NCBI Taxonomy" id="74823"/>
    <lineage>
        <taxon>Eukaryota</taxon>
        <taxon>Viridiplantae</taxon>
        <taxon>Streptophyta</taxon>
        <taxon>Embryophyta</taxon>
        <taxon>Tracheophyta</taxon>
        <taxon>Spermatophyta</taxon>
        <taxon>Magnoliopsida</taxon>
        <taxon>Ranunculales</taxon>
        <taxon>Papaveraceae</taxon>
        <taxon>Papaveroideae</taxon>
        <taxon>Papaver</taxon>
    </lineage>
</organism>
<dbReference type="GO" id="GO:0003677">
    <property type="term" value="F:DNA binding"/>
    <property type="evidence" value="ECO:0007669"/>
    <property type="project" value="UniProtKB-KW"/>
</dbReference>
<dbReference type="GO" id="GO:0046983">
    <property type="term" value="F:protein dimerization activity"/>
    <property type="evidence" value="ECO:0007669"/>
    <property type="project" value="InterPro"/>
</dbReference>
<dbReference type="CDD" id="cd11446">
    <property type="entry name" value="bHLH_AtILR3_like"/>
    <property type="match status" value="1"/>
</dbReference>
<dbReference type="SMART" id="SM00353">
    <property type="entry name" value="HLH"/>
    <property type="match status" value="1"/>
</dbReference>
<dbReference type="Gene3D" id="4.10.280.10">
    <property type="entry name" value="Helix-loop-helix DNA-binding domain"/>
    <property type="match status" value="1"/>
</dbReference>
<dbReference type="PANTHER" id="PTHR47001:SF1">
    <property type="entry name" value="TRANSCRIPTION FACTOR BHLH11"/>
    <property type="match status" value="1"/>
</dbReference>
<comment type="caution">
    <text evidence="8">The sequence shown here is derived from an EMBL/GenBank/DDBJ whole genome shotgun (WGS) entry which is preliminary data.</text>
</comment>
<feature type="compositionally biased region" description="Basic and acidic residues" evidence="6">
    <location>
        <begin position="21"/>
        <end position="38"/>
    </location>
</feature>
<feature type="compositionally biased region" description="Polar residues" evidence="6">
    <location>
        <begin position="313"/>
        <end position="322"/>
    </location>
</feature>
<keyword evidence="1" id="KW-0805">Transcription regulation</keyword>
<gene>
    <name evidence="8" type="ORF">MKW94_000996</name>
</gene>
<feature type="compositionally biased region" description="Basic and acidic residues" evidence="6">
    <location>
        <begin position="239"/>
        <end position="261"/>
    </location>
</feature>
<keyword evidence="5" id="KW-0175">Coiled coil</keyword>
<evidence type="ECO:0000256" key="2">
    <source>
        <dbReference type="ARBA" id="ARBA00023125"/>
    </source>
</evidence>
<dbReference type="Pfam" id="PF23177">
    <property type="entry name" value="bHLH_IRO3"/>
    <property type="match status" value="1"/>
</dbReference>
<dbReference type="GO" id="GO:0003700">
    <property type="term" value="F:DNA-binding transcription factor activity"/>
    <property type="evidence" value="ECO:0007669"/>
    <property type="project" value="InterPro"/>
</dbReference>
<dbReference type="EMBL" id="JAJJMA010122347">
    <property type="protein sequence ID" value="MCL7032337.1"/>
    <property type="molecule type" value="Genomic_DNA"/>
</dbReference>
<dbReference type="AlphaFoldDB" id="A0AA41S8Z1"/>
<feature type="compositionally biased region" description="Polar residues" evidence="6">
    <location>
        <begin position="214"/>
        <end position="231"/>
    </location>
</feature>
<dbReference type="PANTHER" id="PTHR47001">
    <property type="entry name" value="TRANSCRIPTION FACTOR BHLH121"/>
    <property type="match status" value="1"/>
</dbReference>
<evidence type="ECO:0000313" key="9">
    <source>
        <dbReference type="Proteomes" id="UP001177140"/>
    </source>
</evidence>
<dbReference type="Proteomes" id="UP001177140">
    <property type="component" value="Unassembled WGS sequence"/>
</dbReference>
<keyword evidence="2" id="KW-0238">DNA-binding</keyword>
<dbReference type="InterPro" id="IPR011598">
    <property type="entry name" value="bHLH_dom"/>
</dbReference>
<evidence type="ECO:0000256" key="1">
    <source>
        <dbReference type="ARBA" id="ARBA00023015"/>
    </source>
</evidence>
<proteinExistence type="predicted"/>
<dbReference type="GO" id="GO:0006879">
    <property type="term" value="P:intracellular iron ion homeostasis"/>
    <property type="evidence" value="ECO:0007669"/>
    <property type="project" value="InterPro"/>
</dbReference>
<dbReference type="SUPFAM" id="SSF47459">
    <property type="entry name" value="HLH, helix-loop-helix DNA-binding domain"/>
    <property type="match status" value="1"/>
</dbReference>
<keyword evidence="4" id="KW-0539">Nucleus</keyword>
<evidence type="ECO:0000313" key="8">
    <source>
        <dbReference type="EMBL" id="MCL7032337.1"/>
    </source>
</evidence>
<name>A0AA41S8Z1_PAPNU</name>
<evidence type="ECO:0000259" key="7">
    <source>
        <dbReference type="PROSITE" id="PS50888"/>
    </source>
</evidence>
<evidence type="ECO:0000256" key="6">
    <source>
        <dbReference type="SAM" id="MobiDB-lite"/>
    </source>
</evidence>
<keyword evidence="3" id="KW-0804">Transcription</keyword>
<dbReference type="InterPro" id="IPR036638">
    <property type="entry name" value="HLH_DNA-bd_sf"/>
</dbReference>
<evidence type="ECO:0000256" key="4">
    <source>
        <dbReference type="ARBA" id="ARBA00023242"/>
    </source>
</evidence>
<feature type="domain" description="BHLH" evidence="7">
    <location>
        <begin position="43"/>
        <end position="93"/>
    </location>
</feature>
<sequence>MDPWKSKGFCQSVPGDLSVSDIHRFPPESSQRPEVEVKDTIAARKIQKADREKLRRDRLNEQFMELGNALDPDRPKNDKATILGDTIQMLKDLTAQVNKLKEEYTALSEESNELTQEKNELREEKASLKSDIDNLNMQYQQRVRVMFPWPSMDPSVVMSPHPYPYPMPIPVPAGPIPMHPSLQPYPFFTNQNPGGIPNPCSTYMPFSPPPANPQMEQLSPQFLSPHNMQQPSSRSHVSSKQDSKSKSSDRQRGNNVERSDGSNDVVTELELKTPGSTADQEDSCAEEKGKQSKPKDSGVGREESCSSRCSSRGLQESSSNSVGDAPKADK</sequence>
<dbReference type="PROSITE" id="PS50888">
    <property type="entry name" value="BHLH"/>
    <property type="match status" value="1"/>
</dbReference>
<feature type="coiled-coil region" evidence="5">
    <location>
        <begin position="42"/>
        <end position="138"/>
    </location>
</feature>
<accession>A0AA41S8Z1</accession>